<feature type="domain" description="THIF-type NAD/FAD binding fold" evidence="1">
    <location>
        <begin position="217"/>
        <end position="345"/>
    </location>
</feature>
<dbReference type="EMBL" id="SOML01000005">
    <property type="protein sequence ID" value="TFD96435.1"/>
    <property type="molecule type" value="Genomic_DNA"/>
</dbReference>
<evidence type="ECO:0000259" key="2">
    <source>
        <dbReference type="Pfam" id="PF20590"/>
    </source>
</evidence>
<dbReference type="SUPFAM" id="SSF69572">
    <property type="entry name" value="Activating enzymes of the ubiquitin-like proteins"/>
    <property type="match status" value="1"/>
</dbReference>
<feature type="domain" description="DUF6791" evidence="2">
    <location>
        <begin position="58"/>
        <end position="206"/>
    </location>
</feature>
<keyword evidence="4" id="KW-1185">Reference proteome</keyword>
<dbReference type="Pfam" id="PF00899">
    <property type="entry name" value="ThiF"/>
    <property type="match status" value="1"/>
</dbReference>
<protein>
    <submittedName>
        <fullName evidence="3">ThiF family adenylyltransferase</fullName>
    </submittedName>
</protein>
<gene>
    <name evidence="3" type="ORF">E2605_09725</name>
</gene>
<organism evidence="3 4">
    <name type="scientific">Dysgonomonas capnocytophagoides</name>
    <dbReference type="NCBI Taxonomy" id="45254"/>
    <lineage>
        <taxon>Bacteria</taxon>
        <taxon>Pseudomonadati</taxon>
        <taxon>Bacteroidota</taxon>
        <taxon>Bacteroidia</taxon>
        <taxon>Bacteroidales</taxon>
        <taxon>Dysgonomonadaceae</taxon>
        <taxon>Dysgonomonas</taxon>
    </lineage>
</organism>
<evidence type="ECO:0000313" key="4">
    <source>
        <dbReference type="Proteomes" id="UP000297861"/>
    </source>
</evidence>
<sequence>MRMLLISPLVILMYLPHILSLTQRASIQRKMVFWLKDKLLMLNIKCNSMLQQLLSHNQDVKRLVDEGFAVEINDRHICVHNVPYVSSNKEVALATLLCPFNITGYVITQVDHTMFSTGYFPCDREGTSLSKIFLDDHTHQVTQTITAQCKFSSRPTNGYKDFHEKFSTYIAILESEAQVLDPKIKAKSFAPIKLTSIDSVFHYLDTNSSRANIDFLNQKIENQKIAIIGLGGTGSYILDFVSKTPVGEIHIYDNDDFSTHNAFRCPGAAAAEVLKCDISKVDYLFGIYSNIHKHIIPHNEFVNDGNLSAFSKYDFVFVCVDNNKSRMNICSYLAESNVKYIDVGLGVNKIGDMLSASIRVSYPHKQNISVLKNHCGNGNQEDDLYASNIQIAELNAFNAVLAVMKWKRESSYYTGVDDYHTLTYNTSMNKIVYE</sequence>
<dbReference type="GO" id="GO:0061504">
    <property type="term" value="P:cyclic threonylcarbamoyladenosine biosynthetic process"/>
    <property type="evidence" value="ECO:0007669"/>
    <property type="project" value="TreeGrafter"/>
</dbReference>
<dbReference type="InterPro" id="IPR035985">
    <property type="entry name" value="Ubiquitin-activating_enz"/>
</dbReference>
<dbReference type="GO" id="GO:0061503">
    <property type="term" value="F:tRNA threonylcarbamoyladenosine dehydratase"/>
    <property type="evidence" value="ECO:0007669"/>
    <property type="project" value="TreeGrafter"/>
</dbReference>
<dbReference type="InterPro" id="IPR000594">
    <property type="entry name" value="ThiF_NAD_FAD-bd"/>
</dbReference>
<name>A0A4Y8L166_9BACT</name>
<keyword evidence="3" id="KW-0548">Nucleotidyltransferase</keyword>
<dbReference type="Pfam" id="PF20590">
    <property type="entry name" value="DUF6791"/>
    <property type="match status" value="1"/>
</dbReference>
<dbReference type="InterPro" id="IPR045886">
    <property type="entry name" value="ThiF/MoeB/HesA"/>
</dbReference>
<dbReference type="GO" id="GO:0016779">
    <property type="term" value="F:nucleotidyltransferase activity"/>
    <property type="evidence" value="ECO:0007669"/>
    <property type="project" value="UniProtKB-KW"/>
</dbReference>
<dbReference type="GO" id="GO:0008641">
    <property type="term" value="F:ubiquitin-like modifier activating enzyme activity"/>
    <property type="evidence" value="ECO:0007669"/>
    <property type="project" value="InterPro"/>
</dbReference>
<dbReference type="PANTHER" id="PTHR43267">
    <property type="entry name" value="TRNA THREONYLCARBAMOYLADENOSINE DEHYDRATASE"/>
    <property type="match status" value="1"/>
</dbReference>
<keyword evidence="3" id="KW-0808">Transferase</keyword>
<dbReference type="NCBIfam" id="NF004804">
    <property type="entry name" value="PRK06153.1-3"/>
    <property type="match status" value="1"/>
</dbReference>
<dbReference type="PANTHER" id="PTHR43267:SF1">
    <property type="entry name" value="TRNA THREONYLCARBAMOYLADENOSINE DEHYDRATASE"/>
    <property type="match status" value="1"/>
</dbReference>
<accession>A0A4Y8L166</accession>
<dbReference type="AlphaFoldDB" id="A0A4Y8L166"/>
<proteinExistence type="predicted"/>
<comment type="caution">
    <text evidence="3">The sequence shown here is derived from an EMBL/GenBank/DDBJ whole genome shotgun (WGS) entry which is preliminary data.</text>
</comment>
<dbReference type="Gene3D" id="3.40.50.720">
    <property type="entry name" value="NAD(P)-binding Rossmann-like Domain"/>
    <property type="match status" value="1"/>
</dbReference>
<dbReference type="OrthoDB" id="8773615at2"/>
<dbReference type="NCBIfam" id="NF004805">
    <property type="entry name" value="PRK06153.1-4"/>
    <property type="match status" value="1"/>
</dbReference>
<reference evidence="3 4" key="1">
    <citation type="submission" date="2019-03" db="EMBL/GenBank/DDBJ databases">
        <title>San Antonio Military Medical Center submission to MRSN (WRAIR), pending publication.</title>
        <authorList>
            <person name="Blyth D.M."/>
            <person name="Mccarthy S.L."/>
            <person name="Schall S.E."/>
            <person name="Stam J.A."/>
            <person name="Ong A.C."/>
            <person name="Mcgann P.T."/>
        </authorList>
    </citation>
    <scope>NUCLEOTIDE SEQUENCE [LARGE SCALE GENOMIC DNA]</scope>
    <source>
        <strain evidence="3 4">MRSN571793</strain>
    </source>
</reference>
<dbReference type="CDD" id="cd01483">
    <property type="entry name" value="E1_enzyme_family"/>
    <property type="match status" value="1"/>
</dbReference>
<dbReference type="Proteomes" id="UP000297861">
    <property type="component" value="Unassembled WGS sequence"/>
</dbReference>
<evidence type="ECO:0000259" key="1">
    <source>
        <dbReference type="Pfam" id="PF00899"/>
    </source>
</evidence>
<evidence type="ECO:0000313" key="3">
    <source>
        <dbReference type="EMBL" id="TFD96435.1"/>
    </source>
</evidence>
<dbReference type="InterPro" id="IPR046741">
    <property type="entry name" value="DUF6791"/>
</dbReference>